<reference evidence="2" key="1">
    <citation type="submission" date="2010-08" db="EMBL/GenBank/DDBJ databases">
        <authorList>
            <consortium name="Caenorhabditis japonica Sequencing Consortium"/>
            <person name="Wilson R.K."/>
        </authorList>
    </citation>
    <scope>NUCLEOTIDE SEQUENCE [LARGE SCALE GENOMIC DNA]</scope>
    <source>
        <strain evidence="2">DF5081</strain>
    </source>
</reference>
<organism evidence="1 2">
    <name type="scientific">Caenorhabditis japonica</name>
    <dbReference type="NCBI Taxonomy" id="281687"/>
    <lineage>
        <taxon>Eukaryota</taxon>
        <taxon>Metazoa</taxon>
        <taxon>Ecdysozoa</taxon>
        <taxon>Nematoda</taxon>
        <taxon>Chromadorea</taxon>
        <taxon>Rhabditida</taxon>
        <taxon>Rhabditina</taxon>
        <taxon>Rhabditomorpha</taxon>
        <taxon>Rhabditoidea</taxon>
        <taxon>Rhabditidae</taxon>
        <taxon>Peloderinae</taxon>
        <taxon>Caenorhabditis</taxon>
    </lineage>
</organism>
<dbReference type="InterPro" id="IPR035898">
    <property type="entry name" value="TAZ_dom_sf"/>
</dbReference>
<dbReference type="Gene3D" id="1.20.1020.10">
    <property type="entry name" value="TAZ domain"/>
    <property type="match status" value="1"/>
</dbReference>
<evidence type="ECO:0000313" key="1">
    <source>
        <dbReference type="EnsemblMetazoa" id="CJA14802.1"/>
    </source>
</evidence>
<dbReference type="Proteomes" id="UP000005237">
    <property type="component" value="Unassembled WGS sequence"/>
</dbReference>
<sequence length="218" mass="25462">MRRSAFAFTEQTTGVKLAPPSIRIEPSRCGECGGSAELVCKQCKMDIILCKKCARRAKHSHPLKAFRPRDETLLNLRKHLTLSYSEHIVSCTRDLCMESCHESRYARTHFDYCQIRPLCIRDIVDNGNVKFVESNCQSCELFITCVFIHADKCRVEQCEVQWCDDIRKLFEMGQEGKPVFEMTDDMNRKCQEVHYMEMKKVEKRRHNLMLEEIASIEI</sequence>
<dbReference type="AlphaFoldDB" id="A0A8R1I234"/>
<proteinExistence type="predicted"/>
<reference evidence="1" key="2">
    <citation type="submission" date="2022-06" db="UniProtKB">
        <authorList>
            <consortium name="EnsemblMetazoa"/>
        </authorList>
    </citation>
    <scope>IDENTIFICATION</scope>
    <source>
        <strain evidence="1">DF5081</strain>
    </source>
</reference>
<dbReference type="EnsemblMetazoa" id="CJA14802.1">
    <property type="protein sequence ID" value="CJA14802.1"/>
    <property type="gene ID" value="WBGene00134006"/>
</dbReference>
<evidence type="ECO:0000313" key="2">
    <source>
        <dbReference type="Proteomes" id="UP000005237"/>
    </source>
</evidence>
<name>A0A8R1I234_CAEJA</name>
<protein>
    <submittedName>
        <fullName evidence="1">Uncharacterized protein</fullName>
    </submittedName>
</protein>
<keyword evidence="2" id="KW-1185">Reference proteome</keyword>
<accession>A0A8R1I234</accession>